<protein>
    <submittedName>
        <fullName evidence="7">TlpA family protein disulfide reductase</fullName>
    </submittedName>
</protein>
<dbReference type="PROSITE" id="PS51257">
    <property type="entry name" value="PROKAR_LIPOPROTEIN"/>
    <property type="match status" value="1"/>
</dbReference>
<dbReference type="InterPro" id="IPR017937">
    <property type="entry name" value="Thioredoxin_CS"/>
</dbReference>
<name>A0ABS7BNW0_9SPHN</name>
<evidence type="ECO:0000256" key="4">
    <source>
        <dbReference type="SAM" id="MobiDB-lite"/>
    </source>
</evidence>
<keyword evidence="2" id="KW-0201">Cytochrome c-type biogenesis</keyword>
<dbReference type="InterPro" id="IPR050553">
    <property type="entry name" value="Thioredoxin_ResA/DsbE_sf"/>
</dbReference>
<feature type="region of interest" description="Disordered" evidence="4">
    <location>
        <begin position="28"/>
        <end position="61"/>
    </location>
</feature>
<dbReference type="PROSITE" id="PS00194">
    <property type="entry name" value="THIOREDOXIN_1"/>
    <property type="match status" value="1"/>
</dbReference>
<feature type="chain" id="PRO_5045560637" evidence="5">
    <location>
        <begin position="20"/>
        <end position="196"/>
    </location>
</feature>
<dbReference type="EMBL" id="JAHXZN010000003">
    <property type="protein sequence ID" value="MBW6531285.1"/>
    <property type="molecule type" value="Genomic_DNA"/>
</dbReference>
<keyword evidence="5" id="KW-0732">Signal</keyword>
<gene>
    <name evidence="7" type="ORF">KZ820_11120</name>
</gene>
<dbReference type="Pfam" id="PF08534">
    <property type="entry name" value="Redoxin"/>
    <property type="match status" value="1"/>
</dbReference>
<dbReference type="PROSITE" id="PS51352">
    <property type="entry name" value="THIOREDOXIN_2"/>
    <property type="match status" value="1"/>
</dbReference>
<evidence type="ECO:0000256" key="2">
    <source>
        <dbReference type="ARBA" id="ARBA00022748"/>
    </source>
</evidence>
<comment type="subcellular location">
    <subcellularLocation>
        <location evidence="1">Cell envelope</location>
    </subcellularLocation>
</comment>
<dbReference type="PANTHER" id="PTHR42852">
    <property type="entry name" value="THIOL:DISULFIDE INTERCHANGE PROTEIN DSBE"/>
    <property type="match status" value="1"/>
</dbReference>
<dbReference type="PANTHER" id="PTHR42852:SF13">
    <property type="entry name" value="PROTEIN DIPZ"/>
    <property type="match status" value="1"/>
</dbReference>
<dbReference type="CDD" id="cd02966">
    <property type="entry name" value="TlpA_like_family"/>
    <property type="match status" value="1"/>
</dbReference>
<evidence type="ECO:0000256" key="3">
    <source>
        <dbReference type="ARBA" id="ARBA00023284"/>
    </source>
</evidence>
<evidence type="ECO:0000256" key="5">
    <source>
        <dbReference type="SAM" id="SignalP"/>
    </source>
</evidence>
<accession>A0ABS7BNW0</accession>
<evidence type="ECO:0000256" key="1">
    <source>
        <dbReference type="ARBA" id="ARBA00004196"/>
    </source>
</evidence>
<dbReference type="Gene3D" id="3.40.30.10">
    <property type="entry name" value="Glutaredoxin"/>
    <property type="match status" value="1"/>
</dbReference>
<proteinExistence type="predicted"/>
<evidence type="ECO:0000313" key="7">
    <source>
        <dbReference type="EMBL" id="MBW6531285.1"/>
    </source>
</evidence>
<keyword evidence="8" id="KW-1185">Reference proteome</keyword>
<comment type="caution">
    <text evidence="7">The sequence shown here is derived from an EMBL/GenBank/DDBJ whole genome shotgun (WGS) entry which is preliminary data.</text>
</comment>
<dbReference type="SUPFAM" id="SSF52833">
    <property type="entry name" value="Thioredoxin-like"/>
    <property type="match status" value="1"/>
</dbReference>
<dbReference type="InterPro" id="IPR013740">
    <property type="entry name" value="Redoxin"/>
</dbReference>
<reference evidence="7 8" key="1">
    <citation type="submission" date="2021-07" db="EMBL/GenBank/DDBJ databases">
        <title>Sphingomonas sp.</title>
        <authorList>
            <person name="Feng G."/>
            <person name="Li J."/>
            <person name="Pan M."/>
        </authorList>
    </citation>
    <scope>NUCLEOTIDE SEQUENCE [LARGE SCALE GENOMIC DNA]</scope>
    <source>
        <strain evidence="7 8">RRHST34</strain>
    </source>
</reference>
<dbReference type="InterPro" id="IPR013766">
    <property type="entry name" value="Thioredoxin_domain"/>
</dbReference>
<feature type="compositionally biased region" description="Basic and acidic residues" evidence="4">
    <location>
        <begin position="50"/>
        <end position="61"/>
    </location>
</feature>
<dbReference type="InterPro" id="IPR036249">
    <property type="entry name" value="Thioredoxin-like_sf"/>
</dbReference>
<dbReference type="Proteomes" id="UP000759103">
    <property type="component" value="Unassembled WGS sequence"/>
</dbReference>
<organism evidence="7 8">
    <name type="scientific">Sphingomonas citri</name>
    <dbReference type="NCBI Taxonomy" id="2862499"/>
    <lineage>
        <taxon>Bacteria</taxon>
        <taxon>Pseudomonadati</taxon>
        <taxon>Pseudomonadota</taxon>
        <taxon>Alphaproteobacteria</taxon>
        <taxon>Sphingomonadales</taxon>
        <taxon>Sphingomonadaceae</taxon>
        <taxon>Sphingomonas</taxon>
    </lineage>
</organism>
<feature type="domain" description="Thioredoxin" evidence="6">
    <location>
        <begin position="57"/>
        <end position="196"/>
    </location>
</feature>
<sequence length="196" mass="19833">MVSRVAIVCLLGAALAVGACDKGSGDDGQAAGNATAAASADEVPATAAARPDKVDRSHKGEAAPDAGFATLAGAPTTLAQLGGGKPLLVNLWATWCAPCVKEMPTLDAAAGALAGKVRVVAVSQDMEPAKAKDFLKARGFARLEPFLDEKLALSTAYGANLPTTILYDTAGKEIWRVTGDLDWTGAQAKALLAEAG</sequence>
<evidence type="ECO:0000259" key="6">
    <source>
        <dbReference type="PROSITE" id="PS51352"/>
    </source>
</evidence>
<evidence type="ECO:0000313" key="8">
    <source>
        <dbReference type="Proteomes" id="UP000759103"/>
    </source>
</evidence>
<feature type="compositionally biased region" description="Low complexity" evidence="4">
    <location>
        <begin position="28"/>
        <end position="41"/>
    </location>
</feature>
<keyword evidence="3" id="KW-0676">Redox-active center</keyword>
<dbReference type="RefSeq" id="WP_219748690.1">
    <property type="nucleotide sequence ID" value="NZ_JAHXZN010000003.1"/>
</dbReference>
<feature type="signal peptide" evidence="5">
    <location>
        <begin position="1"/>
        <end position="19"/>
    </location>
</feature>